<organism evidence="2 3">
    <name type="scientific">Pestalotiopsis fici (strain W106-1 / CGMCC3.15140)</name>
    <dbReference type="NCBI Taxonomy" id="1229662"/>
    <lineage>
        <taxon>Eukaryota</taxon>
        <taxon>Fungi</taxon>
        <taxon>Dikarya</taxon>
        <taxon>Ascomycota</taxon>
        <taxon>Pezizomycotina</taxon>
        <taxon>Sordariomycetes</taxon>
        <taxon>Xylariomycetidae</taxon>
        <taxon>Amphisphaeriales</taxon>
        <taxon>Sporocadaceae</taxon>
        <taxon>Pestalotiopsis</taxon>
    </lineage>
</organism>
<dbReference type="CDD" id="cd13426">
    <property type="entry name" value="Peptidase_G1"/>
    <property type="match status" value="1"/>
</dbReference>
<protein>
    <recommendedName>
        <fullName evidence="4">Concanavalin A-like lectin/glucanase</fullName>
    </recommendedName>
</protein>
<dbReference type="InterPro" id="IPR038656">
    <property type="entry name" value="Peptidase_G1_sf"/>
</dbReference>
<dbReference type="GO" id="GO:0006508">
    <property type="term" value="P:proteolysis"/>
    <property type="evidence" value="ECO:0007669"/>
    <property type="project" value="InterPro"/>
</dbReference>
<evidence type="ECO:0000256" key="1">
    <source>
        <dbReference type="SAM" id="SignalP"/>
    </source>
</evidence>
<dbReference type="InterPro" id="IPR013320">
    <property type="entry name" value="ConA-like_dom_sf"/>
</dbReference>
<feature type="chain" id="PRO_5004836244" description="Concanavalin A-like lectin/glucanase" evidence="1">
    <location>
        <begin position="21"/>
        <end position="268"/>
    </location>
</feature>
<evidence type="ECO:0000313" key="3">
    <source>
        <dbReference type="Proteomes" id="UP000030651"/>
    </source>
</evidence>
<dbReference type="RefSeq" id="XP_007826820.1">
    <property type="nucleotide sequence ID" value="XM_007828629.1"/>
</dbReference>
<dbReference type="PANTHER" id="PTHR37536">
    <property type="entry name" value="PUTATIVE (AFU_ORTHOLOGUE AFUA_3G02970)-RELATED"/>
    <property type="match status" value="1"/>
</dbReference>
<dbReference type="OMA" id="MSIWENG"/>
<evidence type="ECO:0008006" key="4">
    <source>
        <dbReference type="Google" id="ProtNLM"/>
    </source>
</evidence>
<evidence type="ECO:0000313" key="2">
    <source>
        <dbReference type="EMBL" id="ETS86220.1"/>
    </source>
</evidence>
<dbReference type="SUPFAM" id="SSF49899">
    <property type="entry name" value="Concanavalin A-like lectins/glucanases"/>
    <property type="match status" value="1"/>
</dbReference>
<dbReference type="GO" id="GO:0070007">
    <property type="term" value="F:glutamic-type endopeptidase activity"/>
    <property type="evidence" value="ECO:0007669"/>
    <property type="project" value="InterPro"/>
</dbReference>
<dbReference type="PANTHER" id="PTHR37536:SF1">
    <property type="entry name" value="ASPERGILLOPEPSIN, PUTAITVE (AFU_ORTHOLOGUE AFUA_7G01200)"/>
    <property type="match status" value="1"/>
</dbReference>
<dbReference type="KEGG" id="pfy:PFICI_00048"/>
<dbReference type="HOGENOM" id="CLU_068930_0_0_1"/>
<accession>W3XJQ4</accession>
<dbReference type="EMBL" id="KI912109">
    <property type="protein sequence ID" value="ETS86220.1"/>
    <property type="molecule type" value="Genomic_DNA"/>
</dbReference>
<dbReference type="Gene3D" id="2.60.120.700">
    <property type="entry name" value="Peptidase G1"/>
    <property type="match status" value="1"/>
</dbReference>
<name>W3XJQ4_PESFW</name>
<sequence length="268" mass="29102">MKSSLFLSALVFALSASSQATTYDTTWAGPVRIAERFNGTAGGFDRVEATLVMPELSIPANPRQQSDEYTASFWIGFSGFLSSATALSGLWQAGVVMSIWENGTTEYTGFYEWVPEDPIQVNATDLAISAGDHLEVILTTTNNGLVGSVVMTNLNTSQQFSYSQDAPVSWRGPTWPALGTSAEWIMEAGTYLNGPQYIFPDWSNATIIGAKACYSADSACFPPVSADNTSLNAMTAVYWNDTQTLYTKSYVENDVVTIEYVEEVVDLS</sequence>
<dbReference type="eggNOG" id="ENOG502RM8B">
    <property type="taxonomic scope" value="Eukaryota"/>
</dbReference>
<dbReference type="GeneID" id="19265061"/>
<dbReference type="Proteomes" id="UP000030651">
    <property type="component" value="Unassembled WGS sequence"/>
</dbReference>
<dbReference type="InParanoid" id="W3XJQ4"/>
<gene>
    <name evidence="2" type="ORF">PFICI_00048</name>
</gene>
<proteinExistence type="predicted"/>
<dbReference type="Pfam" id="PF01828">
    <property type="entry name" value="Peptidase_A4"/>
    <property type="match status" value="1"/>
</dbReference>
<dbReference type="AlphaFoldDB" id="W3XJQ4"/>
<dbReference type="InterPro" id="IPR000250">
    <property type="entry name" value="Peptidase_G1"/>
</dbReference>
<feature type="signal peptide" evidence="1">
    <location>
        <begin position="1"/>
        <end position="20"/>
    </location>
</feature>
<reference evidence="3" key="1">
    <citation type="journal article" date="2015" name="BMC Genomics">
        <title>Genomic and transcriptomic analysis of the endophytic fungus Pestalotiopsis fici reveals its lifestyle and high potential for synthesis of natural products.</title>
        <authorList>
            <person name="Wang X."/>
            <person name="Zhang X."/>
            <person name="Liu L."/>
            <person name="Xiang M."/>
            <person name="Wang W."/>
            <person name="Sun X."/>
            <person name="Che Y."/>
            <person name="Guo L."/>
            <person name="Liu G."/>
            <person name="Guo L."/>
            <person name="Wang C."/>
            <person name="Yin W.B."/>
            <person name="Stadler M."/>
            <person name="Zhang X."/>
            <person name="Liu X."/>
        </authorList>
    </citation>
    <scope>NUCLEOTIDE SEQUENCE [LARGE SCALE GENOMIC DNA]</scope>
    <source>
        <strain evidence="3">W106-1 / CGMCC3.15140</strain>
    </source>
</reference>
<keyword evidence="3" id="KW-1185">Reference proteome</keyword>
<dbReference type="OrthoDB" id="2862635at2759"/>
<keyword evidence="1" id="KW-0732">Signal</keyword>